<feature type="non-terminal residue" evidence="1">
    <location>
        <position position="1"/>
    </location>
</feature>
<name>A0A6A4HL24_9AGAR</name>
<keyword evidence="2" id="KW-1185">Reference proteome</keyword>
<proteinExistence type="predicted"/>
<protein>
    <recommendedName>
        <fullName evidence="3">F-box domain-containing protein</fullName>
    </recommendedName>
</protein>
<evidence type="ECO:0000313" key="1">
    <source>
        <dbReference type="EMBL" id="KAE9397565.1"/>
    </source>
</evidence>
<sequence>LLDTLLLRRENAKKYVEAHKVFVSPIRRLPAETLSEILVHCLPEDRHAVRDIAEAPLLLTNISREWRRTAVATPALWSSLHLFIPLSLSSQAVERRVTGSALWLERSGSLPLSISL</sequence>
<reference evidence="1" key="1">
    <citation type="journal article" date="2019" name="Environ. Microbiol.">
        <title>Fungal ecological strategies reflected in gene transcription - a case study of two litter decomposers.</title>
        <authorList>
            <person name="Barbi F."/>
            <person name="Kohler A."/>
            <person name="Barry K."/>
            <person name="Baskaran P."/>
            <person name="Daum C."/>
            <person name="Fauchery L."/>
            <person name="Ihrmark K."/>
            <person name="Kuo A."/>
            <person name="LaButti K."/>
            <person name="Lipzen A."/>
            <person name="Morin E."/>
            <person name="Grigoriev I.V."/>
            <person name="Henrissat B."/>
            <person name="Lindahl B."/>
            <person name="Martin F."/>
        </authorList>
    </citation>
    <scope>NUCLEOTIDE SEQUENCE</scope>
    <source>
        <strain evidence="1">JB14</strain>
    </source>
</reference>
<evidence type="ECO:0000313" key="2">
    <source>
        <dbReference type="Proteomes" id="UP000799118"/>
    </source>
</evidence>
<evidence type="ECO:0008006" key="3">
    <source>
        <dbReference type="Google" id="ProtNLM"/>
    </source>
</evidence>
<dbReference type="AlphaFoldDB" id="A0A6A4HL24"/>
<dbReference type="OrthoDB" id="3365698at2759"/>
<organism evidence="1 2">
    <name type="scientific">Gymnopus androsaceus JB14</name>
    <dbReference type="NCBI Taxonomy" id="1447944"/>
    <lineage>
        <taxon>Eukaryota</taxon>
        <taxon>Fungi</taxon>
        <taxon>Dikarya</taxon>
        <taxon>Basidiomycota</taxon>
        <taxon>Agaricomycotina</taxon>
        <taxon>Agaricomycetes</taxon>
        <taxon>Agaricomycetidae</taxon>
        <taxon>Agaricales</taxon>
        <taxon>Marasmiineae</taxon>
        <taxon>Omphalotaceae</taxon>
        <taxon>Gymnopus</taxon>
    </lineage>
</organism>
<accession>A0A6A4HL24</accession>
<feature type="non-terminal residue" evidence="1">
    <location>
        <position position="116"/>
    </location>
</feature>
<dbReference type="Proteomes" id="UP000799118">
    <property type="component" value="Unassembled WGS sequence"/>
</dbReference>
<gene>
    <name evidence="1" type="ORF">BT96DRAFT_771414</name>
</gene>
<dbReference type="EMBL" id="ML769495">
    <property type="protein sequence ID" value="KAE9397565.1"/>
    <property type="molecule type" value="Genomic_DNA"/>
</dbReference>